<evidence type="ECO:0000256" key="2">
    <source>
        <dbReference type="PROSITE-ProRule" id="PRU00108"/>
    </source>
</evidence>
<dbReference type="PROSITE" id="PS50071">
    <property type="entry name" value="HOMEOBOX_2"/>
    <property type="match status" value="1"/>
</dbReference>
<evidence type="ECO:0000256" key="3">
    <source>
        <dbReference type="RuleBase" id="RU000682"/>
    </source>
</evidence>
<feature type="domain" description="Homeobox" evidence="5">
    <location>
        <begin position="16"/>
        <end position="76"/>
    </location>
</feature>
<dbReference type="InterPro" id="IPR009057">
    <property type="entry name" value="Homeodomain-like_sf"/>
</dbReference>
<reference evidence="6" key="1">
    <citation type="submission" date="2019-08" db="EMBL/GenBank/DDBJ databases">
        <title>Reference gene set and small RNA set construction with multiple tissues from Davidia involucrata Baill.</title>
        <authorList>
            <person name="Yang H."/>
            <person name="Zhou C."/>
            <person name="Li G."/>
            <person name="Wang J."/>
            <person name="Gao P."/>
            <person name="Wang M."/>
            <person name="Wang R."/>
            <person name="Zhao Y."/>
        </authorList>
    </citation>
    <scope>NUCLEOTIDE SEQUENCE</scope>
    <source>
        <tissue evidence="6">Mixed with DoveR01_LX</tissue>
    </source>
</reference>
<dbReference type="InterPro" id="IPR001356">
    <property type="entry name" value="HD"/>
</dbReference>
<feature type="region of interest" description="Disordered" evidence="4">
    <location>
        <begin position="300"/>
        <end position="337"/>
    </location>
</feature>
<feature type="region of interest" description="Disordered" evidence="4">
    <location>
        <begin position="81"/>
        <end position="119"/>
    </location>
</feature>
<dbReference type="EMBL" id="GHES01027695">
    <property type="protein sequence ID" value="MPA58254.1"/>
    <property type="molecule type" value="Transcribed_RNA"/>
</dbReference>
<name>A0A5B7APH5_DAVIN</name>
<feature type="region of interest" description="Disordered" evidence="4">
    <location>
        <begin position="495"/>
        <end position="524"/>
    </location>
</feature>
<dbReference type="GO" id="GO:0003677">
    <property type="term" value="F:DNA binding"/>
    <property type="evidence" value="ECO:0007669"/>
    <property type="project" value="UniProtKB-UniRule"/>
</dbReference>
<keyword evidence="2 3" id="KW-0371">Homeobox</keyword>
<dbReference type="SMART" id="SM00389">
    <property type="entry name" value="HOX"/>
    <property type="match status" value="1"/>
</dbReference>
<keyword evidence="2 3" id="KW-0238">DNA-binding</keyword>
<sequence length="524" mass="59794">MEESCEVYSEENKALPEKNKKRRLKTASQVEALEKFYNENKYPPESMKLQIAESLELTEKQISGWFCHRRLKDKKLLDGEAKANGRQDRSSGVIQDRGSGLGQDSCGSTKQGDYRHFDPREVESRRFSGHEFSAADLAYEHGSHYTRNYSGTDDTSSESSSSFQNRFFTQNEDPFEMTTSRYLTQYGNNAPIDVKVVKTRNGPSGFLKVKGRVENAAITAVKRQLGRNYREDGPPLGVEFQPLPPGAFESSIRDSVNEPYYIGEPILPNSPDVPRTRKQPNPDTRYEVYNSKVRTYNPDLDGTSFKIMDGSDRQEKNSHHQYKQKSPLPNNSNPFPGWNSAIMNEDSAEETSGYDSTRKHGMRSKHGVQGMRMDSVSSHHLHPYVGKVTSEQTEPWLHNHNDVSHKLAQRECFEPKTSNSTLKCGEALDVEDRGLSRRMDKEDKFYGERREINEYCDPVRVKIHPTNARRVAKRVKDEFLQRQYSTKASIVEIPPRTNQIKRSAAEMPSSFSEDETEETSSSVD</sequence>
<dbReference type="SUPFAM" id="SSF46689">
    <property type="entry name" value="Homeodomain-like"/>
    <property type="match status" value="1"/>
</dbReference>
<feature type="region of interest" description="Disordered" evidence="4">
    <location>
        <begin position="1"/>
        <end position="21"/>
    </location>
</feature>
<feature type="region of interest" description="Disordered" evidence="4">
    <location>
        <begin position="264"/>
        <end position="284"/>
    </location>
</feature>
<dbReference type="Gene3D" id="1.10.10.60">
    <property type="entry name" value="Homeodomain-like"/>
    <property type="match status" value="1"/>
</dbReference>
<dbReference type="AlphaFoldDB" id="A0A5B7APH5"/>
<evidence type="ECO:0000256" key="1">
    <source>
        <dbReference type="ARBA" id="ARBA00004123"/>
    </source>
</evidence>
<dbReference type="GO" id="GO:0005634">
    <property type="term" value="C:nucleus"/>
    <property type="evidence" value="ECO:0007669"/>
    <property type="project" value="UniProtKB-SubCell"/>
</dbReference>
<comment type="subcellular location">
    <subcellularLocation>
        <location evidence="1 2 3">Nucleus</location>
    </subcellularLocation>
</comment>
<evidence type="ECO:0000256" key="4">
    <source>
        <dbReference type="SAM" id="MobiDB-lite"/>
    </source>
</evidence>
<feature type="DNA-binding region" description="Homeobox" evidence="2">
    <location>
        <begin position="18"/>
        <end position="77"/>
    </location>
</feature>
<dbReference type="PANTHER" id="PTHR47713:SF2">
    <property type="entry name" value="HOMEODOMAIN-LIKE SUPERFAMILY PROTEIN"/>
    <property type="match status" value="1"/>
</dbReference>
<organism evidence="6">
    <name type="scientific">Davidia involucrata</name>
    <name type="common">Dove tree</name>
    <dbReference type="NCBI Taxonomy" id="16924"/>
    <lineage>
        <taxon>Eukaryota</taxon>
        <taxon>Viridiplantae</taxon>
        <taxon>Streptophyta</taxon>
        <taxon>Embryophyta</taxon>
        <taxon>Tracheophyta</taxon>
        <taxon>Spermatophyta</taxon>
        <taxon>Magnoliopsida</taxon>
        <taxon>eudicotyledons</taxon>
        <taxon>Gunneridae</taxon>
        <taxon>Pentapetalae</taxon>
        <taxon>asterids</taxon>
        <taxon>Cornales</taxon>
        <taxon>Nyssaceae</taxon>
        <taxon>Davidia</taxon>
    </lineage>
</organism>
<proteinExistence type="predicted"/>
<evidence type="ECO:0000313" key="6">
    <source>
        <dbReference type="EMBL" id="MPA58254.1"/>
    </source>
</evidence>
<dbReference type="Pfam" id="PF00046">
    <property type="entry name" value="Homeodomain"/>
    <property type="match status" value="1"/>
</dbReference>
<feature type="compositionally biased region" description="Basic and acidic residues" evidence="4">
    <location>
        <begin position="309"/>
        <end position="318"/>
    </location>
</feature>
<evidence type="ECO:0000259" key="5">
    <source>
        <dbReference type="PROSITE" id="PS50071"/>
    </source>
</evidence>
<dbReference type="CDD" id="cd00086">
    <property type="entry name" value="homeodomain"/>
    <property type="match status" value="1"/>
</dbReference>
<accession>A0A5B7APH5</accession>
<keyword evidence="2 3" id="KW-0539">Nucleus</keyword>
<dbReference type="PANTHER" id="PTHR47713">
    <property type="entry name" value="HOMEODOMAIN-LIKE SUPERFAMILY PROTEIN"/>
    <property type="match status" value="1"/>
</dbReference>
<protein>
    <recommendedName>
        <fullName evidence="5">Homeobox domain-containing protein</fullName>
    </recommendedName>
</protein>
<gene>
    <name evidence="6" type="ORF">Din_027695</name>
</gene>